<dbReference type="AlphaFoldDB" id="W1DU07"/>
<dbReference type="PROSITE" id="PS51257">
    <property type="entry name" value="PROKAR_LIPOPROTEIN"/>
    <property type="match status" value="1"/>
</dbReference>
<sequence>MRKLIVVASVAASLLLGCDQKSTDKRETLSEALVAKSLSNMVPVQGGEFFNG</sequence>
<accession>W1DU07</accession>
<comment type="caution">
    <text evidence="1">The sequence shown here is derived from an EMBL/GenBank/DDBJ whole genome shotgun (WGS) entry which is preliminary data.</text>
</comment>
<proteinExistence type="predicted"/>
<organism evidence="1 2">
    <name type="scientific">Klebsiella pneumoniae IS43</name>
    <dbReference type="NCBI Taxonomy" id="1432552"/>
    <lineage>
        <taxon>Bacteria</taxon>
        <taxon>Pseudomonadati</taxon>
        <taxon>Pseudomonadota</taxon>
        <taxon>Gammaproteobacteria</taxon>
        <taxon>Enterobacterales</taxon>
        <taxon>Enterobacteriaceae</taxon>
        <taxon>Klebsiella/Raoultella group</taxon>
        <taxon>Klebsiella</taxon>
        <taxon>Klebsiella pneumoniae complex</taxon>
    </lineage>
</organism>
<name>W1DU07_KLEPN</name>
<dbReference type="Proteomes" id="UP000019183">
    <property type="component" value="Unassembled WGS sequence"/>
</dbReference>
<evidence type="ECO:0000313" key="1">
    <source>
        <dbReference type="EMBL" id="CDL12282.1"/>
    </source>
</evidence>
<reference evidence="1" key="1">
    <citation type="submission" date="2013-10" db="EMBL/GenBank/DDBJ databases">
        <title>Antibiotic resistance diversity of beta-lactamase producers in the General Hospital Vienna.</title>
        <authorList>
            <person name="Barisic I."/>
            <person name="Mitteregger D."/>
            <person name="Hirschl A.M."/>
            <person name="Noehammer C."/>
            <person name="Wiesinger-Mayr H."/>
        </authorList>
    </citation>
    <scope>NUCLEOTIDE SEQUENCE [LARGE SCALE GENOMIC DNA]</scope>
    <source>
        <strain evidence="1">IS43</strain>
    </source>
</reference>
<evidence type="ECO:0000313" key="2">
    <source>
        <dbReference type="Proteomes" id="UP000019183"/>
    </source>
</evidence>
<protein>
    <submittedName>
        <fullName evidence="1">Uncharacterized protein</fullName>
    </submittedName>
</protein>
<dbReference type="eggNOG" id="COG1262">
    <property type="taxonomic scope" value="Bacteria"/>
</dbReference>
<keyword evidence="2" id="KW-1185">Reference proteome</keyword>
<dbReference type="EMBL" id="CBWK010000776">
    <property type="protein sequence ID" value="CDL12282.1"/>
    <property type="molecule type" value="Genomic_DNA"/>
</dbReference>